<dbReference type="EMBL" id="RRZB01000001">
    <property type="protein sequence ID" value="MBE0462000.1"/>
    <property type="molecule type" value="Genomic_DNA"/>
</dbReference>
<keyword evidence="3" id="KW-1185">Reference proteome</keyword>
<evidence type="ECO:0000313" key="2">
    <source>
        <dbReference type="EMBL" id="MBE0462000.1"/>
    </source>
</evidence>
<dbReference type="RefSeq" id="WP_192536525.1">
    <property type="nucleotide sequence ID" value="NZ_RRZB01000001.1"/>
</dbReference>
<reference evidence="2 3" key="1">
    <citation type="submission" date="2020-07" db="EMBL/GenBank/DDBJ databases">
        <title>Halophilic bacteria isolated from french cheeses.</title>
        <authorList>
            <person name="Kothe C.I."/>
            <person name="Farah-Kraiem B."/>
            <person name="Renault P."/>
            <person name="Dridi B."/>
        </authorList>
    </citation>
    <scope>NUCLEOTIDE SEQUENCE [LARGE SCALE GENOMIC DNA]</scope>
    <source>
        <strain evidence="2 3">FME20</strain>
    </source>
</reference>
<proteinExistence type="predicted"/>
<name>A0ABR9FTN0_9GAMM</name>
<accession>A0ABR9FTN0</accession>
<evidence type="ECO:0000256" key="1">
    <source>
        <dbReference type="SAM" id="MobiDB-lite"/>
    </source>
</evidence>
<sequence>MAERISYDVPPPKIGPDAQEELDRLVQTLHEHGLLRFANDVVASNHELMRIVVDGLNKPGSLNAIQNLSVIAMTLSALPPERFYQVMFALKEGVEQVGNHRHDKAERDSQQDKSKHTRQDKEDSAPGMTGLYRMLNDDELWYAIKPILAGLRAFSERLDRPVDKPVTDFTGKPTEGP</sequence>
<protein>
    <submittedName>
        <fullName evidence="2">DUF1641 domain-containing protein</fullName>
    </submittedName>
</protein>
<gene>
    <name evidence="2" type="ORF">EI547_00820</name>
</gene>
<dbReference type="Proteomes" id="UP001645038">
    <property type="component" value="Unassembled WGS sequence"/>
</dbReference>
<feature type="region of interest" description="Disordered" evidence="1">
    <location>
        <begin position="97"/>
        <end position="129"/>
    </location>
</feature>
<comment type="caution">
    <text evidence="2">The sequence shown here is derived from an EMBL/GenBank/DDBJ whole genome shotgun (WGS) entry which is preliminary data.</text>
</comment>
<feature type="compositionally biased region" description="Basic and acidic residues" evidence="1">
    <location>
        <begin position="97"/>
        <end position="124"/>
    </location>
</feature>
<organism evidence="2 3">
    <name type="scientific">Halomonas colorata</name>
    <dbReference type="NCBI Taxonomy" id="2742615"/>
    <lineage>
        <taxon>Bacteria</taxon>
        <taxon>Pseudomonadati</taxon>
        <taxon>Pseudomonadota</taxon>
        <taxon>Gammaproteobacteria</taxon>
        <taxon>Oceanospirillales</taxon>
        <taxon>Halomonadaceae</taxon>
        <taxon>Halomonas</taxon>
    </lineage>
</organism>
<evidence type="ECO:0000313" key="3">
    <source>
        <dbReference type="Proteomes" id="UP001645038"/>
    </source>
</evidence>